<evidence type="ECO:0000313" key="3">
    <source>
        <dbReference type="Proteomes" id="UP000594261"/>
    </source>
</evidence>
<accession>A0A7N2N2Z1</accession>
<keyword evidence="1" id="KW-0732">Signal</keyword>
<name>A0A7N2N2Z1_QUELO</name>
<dbReference type="InParanoid" id="A0A7N2N2Z1"/>
<dbReference type="EnsemblPlants" id="QL12p022149:mrna">
    <property type="protein sequence ID" value="QL12p022149:mrna"/>
    <property type="gene ID" value="QL12p022149"/>
</dbReference>
<reference evidence="2" key="2">
    <citation type="submission" date="2021-01" db="UniProtKB">
        <authorList>
            <consortium name="EnsemblPlants"/>
        </authorList>
    </citation>
    <scope>IDENTIFICATION</scope>
</reference>
<dbReference type="Gramene" id="QL12p022149:mrna">
    <property type="protein sequence ID" value="QL12p022149:mrna"/>
    <property type="gene ID" value="QL12p022149"/>
</dbReference>
<dbReference type="EMBL" id="LRBV02000012">
    <property type="status" value="NOT_ANNOTATED_CDS"/>
    <property type="molecule type" value="Genomic_DNA"/>
</dbReference>
<protein>
    <submittedName>
        <fullName evidence="2">Uncharacterized protein</fullName>
    </submittedName>
</protein>
<feature type="chain" id="PRO_5029575577" evidence="1">
    <location>
        <begin position="18"/>
        <end position="220"/>
    </location>
</feature>
<evidence type="ECO:0000313" key="2">
    <source>
        <dbReference type="EnsemblPlants" id="QL12p022149:mrna"/>
    </source>
</evidence>
<organism evidence="2 3">
    <name type="scientific">Quercus lobata</name>
    <name type="common">Valley oak</name>
    <dbReference type="NCBI Taxonomy" id="97700"/>
    <lineage>
        <taxon>Eukaryota</taxon>
        <taxon>Viridiplantae</taxon>
        <taxon>Streptophyta</taxon>
        <taxon>Embryophyta</taxon>
        <taxon>Tracheophyta</taxon>
        <taxon>Spermatophyta</taxon>
        <taxon>Magnoliopsida</taxon>
        <taxon>eudicotyledons</taxon>
        <taxon>Gunneridae</taxon>
        <taxon>Pentapetalae</taxon>
        <taxon>rosids</taxon>
        <taxon>fabids</taxon>
        <taxon>Fagales</taxon>
        <taxon>Fagaceae</taxon>
        <taxon>Quercus</taxon>
    </lineage>
</organism>
<dbReference type="AlphaFoldDB" id="A0A7N2N2Z1"/>
<feature type="signal peptide" evidence="1">
    <location>
        <begin position="1"/>
        <end position="17"/>
    </location>
</feature>
<dbReference type="Proteomes" id="UP000594261">
    <property type="component" value="Chromosome 12"/>
</dbReference>
<proteinExistence type="predicted"/>
<reference evidence="2 3" key="1">
    <citation type="journal article" date="2016" name="G3 (Bethesda)">
        <title>First Draft Assembly and Annotation of the Genome of a California Endemic Oak Quercus lobata Nee (Fagaceae).</title>
        <authorList>
            <person name="Sork V.L."/>
            <person name="Fitz-Gibbon S.T."/>
            <person name="Puiu D."/>
            <person name="Crepeau M."/>
            <person name="Gugger P.F."/>
            <person name="Sherman R."/>
            <person name="Stevens K."/>
            <person name="Langley C.H."/>
            <person name="Pellegrini M."/>
            <person name="Salzberg S.L."/>
        </authorList>
    </citation>
    <scope>NUCLEOTIDE SEQUENCE [LARGE SCALE GENOMIC DNA]</scope>
    <source>
        <strain evidence="2 3">cv. SW786</strain>
    </source>
</reference>
<sequence>MESWFARLLFGINSVGADGTLLWSEGSISPGVVKYTLQMAISKCASQDRMVWPHSRFDHFEACPKAGTFKKRGMPNKDSMDIMFGGTVATRKNAFCTSGQISKESIEGFKDSVDNKEFVDPQCQPSVNVDPMEVEGPSLSRSGLAVNKGKGLASGVHLFRPICKKLRKKHSVVQEMFDSLKSISDIIVESRSVSTRTPCASKATAELKSILDMVLSLPRV</sequence>
<keyword evidence="3" id="KW-1185">Reference proteome</keyword>
<evidence type="ECO:0000256" key="1">
    <source>
        <dbReference type="SAM" id="SignalP"/>
    </source>
</evidence>